<dbReference type="Proteomes" id="UP001488838">
    <property type="component" value="Unassembled WGS sequence"/>
</dbReference>
<protein>
    <submittedName>
        <fullName evidence="1">Uncharacterized protein</fullName>
    </submittedName>
</protein>
<comment type="caution">
    <text evidence="1">The sequence shown here is derived from an EMBL/GenBank/DDBJ whole genome shotgun (WGS) entry which is preliminary data.</text>
</comment>
<accession>A0AAW0HNP8</accession>
<name>A0AAW0HNP8_MYOGA</name>
<dbReference type="AlphaFoldDB" id="A0AAW0HNP8"/>
<sequence length="111" mass="12276">MGTLSRADRDFRANLTPGPRQSRALVIAAPQEQVRDGAEATHRLRRVLHRDSTQLRPWQVAAPPEVAHFRFPVPAAPGRGEEPGTSGEQMNSFLLARSHKGFYTFGPKGCM</sequence>
<reference evidence="1 2" key="1">
    <citation type="journal article" date="2023" name="bioRxiv">
        <title>Conserved and derived expression patterns and positive selection on dental genes reveal complex evolutionary context of ever-growing rodent molars.</title>
        <authorList>
            <person name="Calamari Z.T."/>
            <person name="Song A."/>
            <person name="Cohen E."/>
            <person name="Akter M."/>
            <person name="Roy R.D."/>
            <person name="Hallikas O."/>
            <person name="Christensen M.M."/>
            <person name="Li P."/>
            <person name="Marangoni P."/>
            <person name="Jernvall J."/>
            <person name="Klein O.D."/>
        </authorList>
    </citation>
    <scope>NUCLEOTIDE SEQUENCE [LARGE SCALE GENOMIC DNA]</scope>
    <source>
        <strain evidence="1">V071</strain>
    </source>
</reference>
<dbReference type="EMBL" id="JBBHLL010000425">
    <property type="protein sequence ID" value="KAK7803311.1"/>
    <property type="molecule type" value="Genomic_DNA"/>
</dbReference>
<gene>
    <name evidence="1" type="ORF">U0070_009071</name>
</gene>
<proteinExistence type="predicted"/>
<organism evidence="1 2">
    <name type="scientific">Myodes glareolus</name>
    <name type="common">Bank vole</name>
    <name type="synonym">Clethrionomys glareolus</name>
    <dbReference type="NCBI Taxonomy" id="447135"/>
    <lineage>
        <taxon>Eukaryota</taxon>
        <taxon>Metazoa</taxon>
        <taxon>Chordata</taxon>
        <taxon>Craniata</taxon>
        <taxon>Vertebrata</taxon>
        <taxon>Euteleostomi</taxon>
        <taxon>Mammalia</taxon>
        <taxon>Eutheria</taxon>
        <taxon>Euarchontoglires</taxon>
        <taxon>Glires</taxon>
        <taxon>Rodentia</taxon>
        <taxon>Myomorpha</taxon>
        <taxon>Muroidea</taxon>
        <taxon>Cricetidae</taxon>
        <taxon>Arvicolinae</taxon>
        <taxon>Myodes</taxon>
    </lineage>
</organism>
<evidence type="ECO:0000313" key="2">
    <source>
        <dbReference type="Proteomes" id="UP001488838"/>
    </source>
</evidence>
<evidence type="ECO:0000313" key="1">
    <source>
        <dbReference type="EMBL" id="KAK7803311.1"/>
    </source>
</evidence>
<keyword evidence="2" id="KW-1185">Reference proteome</keyword>